<proteinExistence type="predicted"/>
<reference evidence="1 2" key="1">
    <citation type="journal article" date="2018" name="Sci. Rep.">
        <title>Genomic signatures of local adaptation to the degree of environmental predictability in rotifers.</title>
        <authorList>
            <person name="Franch-Gras L."/>
            <person name="Hahn C."/>
            <person name="Garcia-Roger E.M."/>
            <person name="Carmona M.J."/>
            <person name="Serra M."/>
            <person name="Gomez A."/>
        </authorList>
    </citation>
    <scope>NUCLEOTIDE SEQUENCE [LARGE SCALE GENOMIC DNA]</scope>
    <source>
        <strain evidence="1">HYR1</strain>
    </source>
</reference>
<keyword evidence="2" id="KW-1185">Reference proteome</keyword>
<protein>
    <submittedName>
        <fullName evidence="1">Uncharacterized protein</fullName>
    </submittedName>
</protein>
<dbReference type="EMBL" id="REGN01001667">
    <property type="protein sequence ID" value="RNA33242.1"/>
    <property type="molecule type" value="Genomic_DNA"/>
</dbReference>
<organism evidence="1 2">
    <name type="scientific">Brachionus plicatilis</name>
    <name type="common">Marine rotifer</name>
    <name type="synonym">Brachionus muelleri</name>
    <dbReference type="NCBI Taxonomy" id="10195"/>
    <lineage>
        <taxon>Eukaryota</taxon>
        <taxon>Metazoa</taxon>
        <taxon>Spiralia</taxon>
        <taxon>Gnathifera</taxon>
        <taxon>Rotifera</taxon>
        <taxon>Eurotatoria</taxon>
        <taxon>Monogononta</taxon>
        <taxon>Pseudotrocha</taxon>
        <taxon>Ploima</taxon>
        <taxon>Brachionidae</taxon>
        <taxon>Brachionus</taxon>
    </lineage>
</organism>
<evidence type="ECO:0000313" key="2">
    <source>
        <dbReference type="Proteomes" id="UP000276133"/>
    </source>
</evidence>
<gene>
    <name evidence="1" type="ORF">BpHYR1_014245</name>
</gene>
<name>A0A3M7SBU4_BRAPC</name>
<evidence type="ECO:0000313" key="1">
    <source>
        <dbReference type="EMBL" id="RNA33242.1"/>
    </source>
</evidence>
<accession>A0A3M7SBU4</accession>
<dbReference type="AlphaFoldDB" id="A0A3M7SBU4"/>
<comment type="caution">
    <text evidence="1">The sequence shown here is derived from an EMBL/GenBank/DDBJ whole genome shotgun (WGS) entry which is preliminary data.</text>
</comment>
<sequence length="97" mass="11532">MNLSKEKNSLKLIRLKIYIKFLDDKLQFRSIEINQIYSSVDEFQKESREKSKSTKQNIQDLLITLVIKCSKSYIPKNKPWCCLKCTFFTLKLNFSDT</sequence>
<dbReference type="Proteomes" id="UP000276133">
    <property type="component" value="Unassembled WGS sequence"/>
</dbReference>